<feature type="binding site" description="axial binding residue" evidence="6">
    <location>
        <position position="324"/>
    </location>
    <ligand>
        <name>heme</name>
        <dbReference type="ChEBI" id="CHEBI:30413"/>
    </ligand>
    <ligandPart>
        <name>Fe</name>
        <dbReference type="ChEBI" id="CHEBI:18248"/>
    </ligandPart>
</feature>
<dbReference type="SUPFAM" id="SSF48264">
    <property type="entry name" value="Cytochrome P450"/>
    <property type="match status" value="1"/>
</dbReference>
<evidence type="ECO:0000313" key="7">
    <source>
        <dbReference type="EMBL" id="POS77356.1"/>
    </source>
</evidence>
<dbReference type="Gene3D" id="1.10.630.10">
    <property type="entry name" value="Cytochrome P450"/>
    <property type="match status" value="1"/>
</dbReference>
<dbReference type="OrthoDB" id="1470350at2759"/>
<reference evidence="7" key="1">
    <citation type="submission" date="2017-09" db="EMBL/GenBank/DDBJ databases">
        <title>Polyketide synthases of a Diaporthe helianthi virulent isolate.</title>
        <authorList>
            <person name="Baroncelli R."/>
        </authorList>
    </citation>
    <scope>NUCLEOTIDE SEQUENCE [LARGE SCALE GENOMIC DNA]</scope>
    <source>
        <strain evidence="7">7/96</strain>
    </source>
</reference>
<dbReference type="GO" id="GO:0016705">
    <property type="term" value="F:oxidoreductase activity, acting on paired donors, with incorporation or reduction of molecular oxygen"/>
    <property type="evidence" value="ECO:0007669"/>
    <property type="project" value="InterPro"/>
</dbReference>
<keyword evidence="6" id="KW-0349">Heme</keyword>
<dbReference type="PANTHER" id="PTHR47582">
    <property type="entry name" value="P450, PUTATIVE (EUROFUNG)-RELATED"/>
    <property type="match status" value="1"/>
</dbReference>
<keyword evidence="5" id="KW-0503">Monooxygenase</keyword>
<comment type="cofactor">
    <cofactor evidence="1 6">
        <name>heme</name>
        <dbReference type="ChEBI" id="CHEBI:30413"/>
    </cofactor>
</comment>
<dbReference type="EMBL" id="MAVT02000277">
    <property type="protein sequence ID" value="POS77356.1"/>
    <property type="molecule type" value="Genomic_DNA"/>
</dbReference>
<sequence length="409" mass="45533">MGASKDTLDKIGGDQLLTDKGYFMSFPRNVAAGASPGLGLDALNRAAINTFAESLDKLASQGETVIELFDWVRHEVFSATMDATYGPHNPFRNPENEKAWFTFEPGLMTLLVDFLPGILAKESLKARDRLVAEFEKYFREDKHNEGSLFVQLRHKHNIHFGLNVDDTAHTEVGQVNASISNTVPGAFWALWQILADPDVYQDCQREASLLVQTSSDGMSHTIDLAKVRTSCPILVSTWQEVLRFHGTSISARVVQEDTVIDNKYLLKKDSMVIMPTRASHTDESIWGPTANQFDHKRFLKSTKEGGKRVSAAAFRGFGGGAVLCPGRHFVSTEILAFAALLLVRFEVRPVGGKWREPRKDFLMNTAFPMPQDEVNVEFSAKGKGKWNVVFSDNSKGINMTKEDLGDDDE</sequence>
<dbReference type="GO" id="GO:0005506">
    <property type="term" value="F:iron ion binding"/>
    <property type="evidence" value="ECO:0007669"/>
    <property type="project" value="InterPro"/>
</dbReference>
<dbReference type="CDD" id="cd11040">
    <property type="entry name" value="CYP7_CYP8-like"/>
    <property type="match status" value="1"/>
</dbReference>
<keyword evidence="8" id="KW-1185">Reference proteome</keyword>
<dbReference type="PANTHER" id="PTHR47582:SF1">
    <property type="entry name" value="P450, PUTATIVE (EUROFUNG)-RELATED"/>
    <property type="match status" value="1"/>
</dbReference>
<dbReference type="InterPro" id="IPR001128">
    <property type="entry name" value="Cyt_P450"/>
</dbReference>
<dbReference type="InParanoid" id="A0A2P5I4C9"/>
<evidence type="ECO:0000256" key="2">
    <source>
        <dbReference type="ARBA" id="ARBA00010617"/>
    </source>
</evidence>
<accession>A0A2P5I4C9</accession>
<dbReference type="STRING" id="158607.A0A2P5I4C9"/>
<organism evidence="7 8">
    <name type="scientific">Diaporthe helianthi</name>
    <dbReference type="NCBI Taxonomy" id="158607"/>
    <lineage>
        <taxon>Eukaryota</taxon>
        <taxon>Fungi</taxon>
        <taxon>Dikarya</taxon>
        <taxon>Ascomycota</taxon>
        <taxon>Pezizomycotina</taxon>
        <taxon>Sordariomycetes</taxon>
        <taxon>Sordariomycetidae</taxon>
        <taxon>Diaporthales</taxon>
        <taxon>Diaporthaceae</taxon>
        <taxon>Diaporthe</taxon>
    </lineage>
</organism>
<keyword evidence="4 6" id="KW-0408">Iron</keyword>
<protein>
    <recommendedName>
        <fullName evidence="9">Cytochrome P450</fullName>
    </recommendedName>
</protein>
<comment type="similarity">
    <text evidence="2">Belongs to the cytochrome P450 family.</text>
</comment>
<gene>
    <name evidence="7" type="ORF">DHEL01_v204259</name>
</gene>
<dbReference type="InterPro" id="IPR002403">
    <property type="entry name" value="Cyt_P450_E_grp-IV"/>
</dbReference>
<evidence type="ECO:0000256" key="4">
    <source>
        <dbReference type="ARBA" id="ARBA00023004"/>
    </source>
</evidence>
<dbReference type="GO" id="GO:0020037">
    <property type="term" value="F:heme binding"/>
    <property type="evidence" value="ECO:0007669"/>
    <property type="project" value="InterPro"/>
</dbReference>
<dbReference type="Proteomes" id="UP000094444">
    <property type="component" value="Unassembled WGS sequence"/>
</dbReference>
<evidence type="ECO:0008006" key="9">
    <source>
        <dbReference type="Google" id="ProtNLM"/>
    </source>
</evidence>
<evidence type="ECO:0000256" key="6">
    <source>
        <dbReference type="PIRSR" id="PIRSR602403-1"/>
    </source>
</evidence>
<proteinExistence type="inferred from homology"/>
<dbReference type="Pfam" id="PF00067">
    <property type="entry name" value="p450"/>
    <property type="match status" value="1"/>
</dbReference>
<dbReference type="InterPro" id="IPR036396">
    <property type="entry name" value="Cyt_P450_sf"/>
</dbReference>
<dbReference type="GO" id="GO:0004497">
    <property type="term" value="F:monooxygenase activity"/>
    <property type="evidence" value="ECO:0007669"/>
    <property type="project" value="UniProtKB-KW"/>
</dbReference>
<name>A0A2P5I4C9_DIAHE</name>
<keyword evidence="3 6" id="KW-0479">Metal-binding</keyword>
<evidence type="ECO:0000256" key="3">
    <source>
        <dbReference type="ARBA" id="ARBA00022723"/>
    </source>
</evidence>
<evidence type="ECO:0000256" key="1">
    <source>
        <dbReference type="ARBA" id="ARBA00001971"/>
    </source>
</evidence>
<comment type="caution">
    <text evidence="7">The sequence shown here is derived from an EMBL/GenBank/DDBJ whole genome shotgun (WGS) entry which is preliminary data.</text>
</comment>
<dbReference type="AlphaFoldDB" id="A0A2P5I4C9"/>
<evidence type="ECO:0000256" key="5">
    <source>
        <dbReference type="ARBA" id="ARBA00023033"/>
    </source>
</evidence>
<dbReference type="PRINTS" id="PR00465">
    <property type="entry name" value="EP450IV"/>
</dbReference>
<evidence type="ECO:0000313" key="8">
    <source>
        <dbReference type="Proteomes" id="UP000094444"/>
    </source>
</evidence>
<dbReference type="InterPro" id="IPR053007">
    <property type="entry name" value="CYP450_monoxygenase_sec-met"/>
</dbReference>
<keyword evidence="5" id="KW-0560">Oxidoreductase</keyword>